<feature type="compositionally biased region" description="Acidic residues" evidence="1">
    <location>
        <begin position="119"/>
        <end position="134"/>
    </location>
</feature>
<proteinExistence type="predicted"/>
<feature type="non-terminal residue" evidence="2">
    <location>
        <position position="240"/>
    </location>
</feature>
<evidence type="ECO:0000256" key="1">
    <source>
        <dbReference type="SAM" id="MobiDB-lite"/>
    </source>
</evidence>
<dbReference type="Proteomes" id="UP000295285">
    <property type="component" value="Unassembled WGS sequence"/>
</dbReference>
<dbReference type="AlphaFoldDB" id="A0A4R4B202"/>
<reference evidence="2 3" key="1">
    <citation type="submission" date="2019-03" db="EMBL/GenBank/DDBJ databases">
        <title>Above-ground endophytic microbial communities from plants in different locations in the United States.</title>
        <authorList>
            <person name="Frank C."/>
        </authorList>
    </citation>
    <scope>NUCLEOTIDE SEQUENCE [LARGE SCALE GENOMIC DNA]</scope>
    <source>
        <strain evidence="2 3">LP_2_YM</strain>
    </source>
</reference>
<sequence>MGKKIVLAISDTVYTAYLREDFIGAGHEEKRELIILQKLRDIRFNRDIRIVVFTERENDDEFLAKLIYLGIYDIFNSRKIDIDNKVIPQLLQKSDIKNVAEIVGASQAPQQTKLPDVPVGEEEEGVSSELEEGSNNESASKSKLFKNKQKRKSIQEETPKATIIKKQYKLAFEPVYEKQIGIAIPRRTIVVASMSRRSGATFVSHLLAAYLNELRIDVNYIENLYDDGYTYPLLKGYTEA</sequence>
<dbReference type="EMBL" id="SMDG01000024">
    <property type="protein sequence ID" value="TCW47612.1"/>
    <property type="molecule type" value="Genomic_DNA"/>
</dbReference>
<evidence type="ECO:0000313" key="3">
    <source>
        <dbReference type="Proteomes" id="UP000295285"/>
    </source>
</evidence>
<evidence type="ECO:0000313" key="2">
    <source>
        <dbReference type="EMBL" id="TCW47612.1"/>
    </source>
</evidence>
<feature type="region of interest" description="Disordered" evidence="1">
    <location>
        <begin position="109"/>
        <end position="153"/>
    </location>
</feature>
<organism evidence="2 3">
    <name type="scientific">Bacillus thuringiensis</name>
    <dbReference type="NCBI Taxonomy" id="1428"/>
    <lineage>
        <taxon>Bacteria</taxon>
        <taxon>Bacillati</taxon>
        <taxon>Bacillota</taxon>
        <taxon>Bacilli</taxon>
        <taxon>Bacillales</taxon>
        <taxon>Bacillaceae</taxon>
        <taxon>Bacillus</taxon>
        <taxon>Bacillus cereus group</taxon>
    </lineage>
</organism>
<feature type="compositionally biased region" description="Basic residues" evidence="1">
    <location>
        <begin position="143"/>
        <end position="152"/>
    </location>
</feature>
<protein>
    <submittedName>
        <fullName evidence="2">Uncharacterized protein</fullName>
    </submittedName>
</protein>
<name>A0A4R4B202_BACTU</name>
<gene>
    <name evidence="2" type="ORF">EC910_1241</name>
</gene>
<accession>A0A4R4B202</accession>
<comment type="caution">
    <text evidence="2">The sequence shown here is derived from an EMBL/GenBank/DDBJ whole genome shotgun (WGS) entry which is preliminary data.</text>
</comment>